<dbReference type="AlphaFoldDB" id="A0A0M3IQH1"/>
<dbReference type="GO" id="GO:0005524">
    <property type="term" value="F:ATP binding"/>
    <property type="evidence" value="ECO:0007669"/>
    <property type="project" value="InterPro"/>
</dbReference>
<accession>A0A0M3IQH1</accession>
<dbReference type="SUPFAM" id="SSF52540">
    <property type="entry name" value="P-loop containing nucleoside triphosphate hydrolases"/>
    <property type="match status" value="1"/>
</dbReference>
<proteinExistence type="predicted"/>
<dbReference type="WBParaSite" id="ALUE_0002099901-mRNA-1">
    <property type="protein sequence ID" value="ALUE_0002099901-mRNA-1"/>
    <property type="gene ID" value="ALUE_0002099901"/>
</dbReference>
<protein>
    <submittedName>
        <fullName evidence="3">PRK domain-containing protein</fullName>
    </submittedName>
</protein>
<organism evidence="2 3">
    <name type="scientific">Ascaris lumbricoides</name>
    <name type="common">Giant roundworm</name>
    <dbReference type="NCBI Taxonomy" id="6252"/>
    <lineage>
        <taxon>Eukaryota</taxon>
        <taxon>Metazoa</taxon>
        <taxon>Ecdysozoa</taxon>
        <taxon>Nematoda</taxon>
        <taxon>Chromadorea</taxon>
        <taxon>Rhabditida</taxon>
        <taxon>Spirurina</taxon>
        <taxon>Ascaridomorpha</taxon>
        <taxon>Ascaridoidea</taxon>
        <taxon>Ascarididae</taxon>
        <taxon>Ascaris</taxon>
    </lineage>
</organism>
<evidence type="ECO:0000313" key="2">
    <source>
        <dbReference type="Proteomes" id="UP000036681"/>
    </source>
</evidence>
<evidence type="ECO:0000259" key="1">
    <source>
        <dbReference type="Pfam" id="PF00485"/>
    </source>
</evidence>
<evidence type="ECO:0000313" key="3">
    <source>
        <dbReference type="WBParaSite" id="ALUE_0002099901-mRNA-1"/>
    </source>
</evidence>
<dbReference type="Pfam" id="PF00485">
    <property type="entry name" value="PRK"/>
    <property type="match status" value="1"/>
</dbReference>
<dbReference type="InterPro" id="IPR006083">
    <property type="entry name" value="PRK/URK"/>
</dbReference>
<feature type="domain" description="Phosphoribulokinase/uridine kinase" evidence="1">
    <location>
        <begin position="103"/>
        <end position="172"/>
    </location>
</feature>
<dbReference type="GO" id="GO:0016301">
    <property type="term" value="F:kinase activity"/>
    <property type="evidence" value="ECO:0007669"/>
    <property type="project" value="InterPro"/>
</dbReference>
<dbReference type="InterPro" id="IPR027417">
    <property type="entry name" value="P-loop_NTPase"/>
</dbReference>
<dbReference type="Gene3D" id="3.40.50.300">
    <property type="entry name" value="P-loop containing nucleotide triphosphate hydrolases"/>
    <property type="match status" value="2"/>
</dbReference>
<name>A0A0M3IQH1_ASCLU</name>
<sequence length="216" mass="25016">MKGNHLQVSFSKLLQKHLADKHKLTSYVLNSKNNPELINVKKEHDLEEVFESAKADVVMVAGVTLLQNEKLRAQLDFRIFLEFDADQRLAEFKHDLEEVFESAKADVVMVAGVTLLQNEKLRAQLDFRIFLESDADQRLAEFIKKAKKGPDDDVEAIMEQYFTQVKPSYEQTLQWKDHAHFFAEPDMSEEKMGLLGLMIKDMVQKHHELADLLHLH</sequence>
<dbReference type="Proteomes" id="UP000036681">
    <property type="component" value="Unplaced"/>
</dbReference>
<keyword evidence="2" id="KW-1185">Reference proteome</keyword>
<reference evidence="3" key="1">
    <citation type="submission" date="2017-02" db="UniProtKB">
        <authorList>
            <consortium name="WormBaseParasite"/>
        </authorList>
    </citation>
    <scope>IDENTIFICATION</scope>
</reference>